<name>W9P0H5_FUSOX</name>
<dbReference type="AlphaFoldDB" id="W9P0H5"/>
<evidence type="ECO:0000313" key="1">
    <source>
        <dbReference type="EMBL" id="EXA38639.1"/>
    </source>
</evidence>
<protein>
    <submittedName>
        <fullName evidence="1">Uncharacterized protein</fullName>
    </submittedName>
</protein>
<dbReference type="EMBL" id="JH650974">
    <property type="protein sequence ID" value="EXA38639.1"/>
    <property type="molecule type" value="Genomic_DNA"/>
</dbReference>
<sequence length="131" mass="14935">MHPRLAAQRTTTQQKQGTDELPIIEMSEGFRLRPSVAATGTKVYLSGAAPWPLDTRQASLVARNGLPFDIGQCSWCFFGGLLFSYCCWLRFNVLPRRHEFMTPACHRHPFCLVRQKLMLLCDSRAPGYEFL</sequence>
<gene>
    <name evidence="1" type="ORF">FOVG_10518</name>
</gene>
<reference evidence="1" key="1">
    <citation type="submission" date="2011-10" db="EMBL/GenBank/DDBJ databases">
        <title>The Genome Sequence of Fusarium oxysporum HDV247.</title>
        <authorList>
            <consortium name="The Broad Institute Genome Sequencing Platform"/>
            <person name="Ma L.-J."/>
            <person name="Gale L.R."/>
            <person name="Schwartz D.C."/>
            <person name="Zhou S."/>
            <person name="Corby-Kistler H."/>
            <person name="Young S.K."/>
            <person name="Zeng Q."/>
            <person name="Gargeya S."/>
            <person name="Fitzgerald M."/>
            <person name="Haas B."/>
            <person name="Abouelleil A."/>
            <person name="Alvarado L."/>
            <person name="Arachchi H.M."/>
            <person name="Berlin A."/>
            <person name="Brown A."/>
            <person name="Chapman S.B."/>
            <person name="Chen Z."/>
            <person name="Dunbar C."/>
            <person name="Freedman E."/>
            <person name="Gearin G."/>
            <person name="Goldberg J."/>
            <person name="Griggs A."/>
            <person name="Gujja S."/>
            <person name="Heiman D."/>
            <person name="Howarth C."/>
            <person name="Larson L."/>
            <person name="Lui A."/>
            <person name="MacDonald P.J.P."/>
            <person name="Montmayeur A."/>
            <person name="Murphy C."/>
            <person name="Neiman D."/>
            <person name="Pearson M."/>
            <person name="Priest M."/>
            <person name="Roberts A."/>
            <person name="Saif S."/>
            <person name="Shea T."/>
            <person name="Shenoy N."/>
            <person name="Sisk P."/>
            <person name="Stolte C."/>
            <person name="Sykes S."/>
            <person name="Wortman J."/>
            <person name="Nusbaum C."/>
            <person name="Birren B."/>
        </authorList>
    </citation>
    <scope>NUCLEOTIDE SEQUENCE [LARGE SCALE GENOMIC DNA]</scope>
    <source>
        <strain evidence="1">HDV247</strain>
    </source>
</reference>
<reference evidence="1" key="2">
    <citation type="submission" date="2012-05" db="EMBL/GenBank/DDBJ databases">
        <title>Annotation of the Genome Sequence of Fusarium oxysporum HDV247.</title>
        <authorList>
            <consortium name="The Broad Institute Genomics Platform"/>
            <person name="Ma L.-J."/>
            <person name="Corby-Kistler H."/>
            <person name="Broz K."/>
            <person name="Gale L.R."/>
            <person name="Jonkers W."/>
            <person name="O'Donnell K."/>
            <person name="Ploetz R."/>
            <person name="Steinberg C."/>
            <person name="Schwartz D.C."/>
            <person name="VanEtten H."/>
            <person name="Zhou S."/>
            <person name="Young S.K."/>
            <person name="Zeng Q."/>
            <person name="Gargeya S."/>
            <person name="Fitzgerald M."/>
            <person name="Abouelleil A."/>
            <person name="Alvarado L."/>
            <person name="Chapman S.B."/>
            <person name="Gainer-Dewar J."/>
            <person name="Goldberg J."/>
            <person name="Griggs A."/>
            <person name="Gujja S."/>
            <person name="Hansen M."/>
            <person name="Howarth C."/>
            <person name="Imamovic A."/>
            <person name="Ireland A."/>
            <person name="Larimer J."/>
            <person name="McCowan C."/>
            <person name="Murphy C."/>
            <person name="Pearson M."/>
            <person name="Poon T.W."/>
            <person name="Priest M."/>
            <person name="Roberts A."/>
            <person name="Saif S."/>
            <person name="Shea T."/>
            <person name="Sykes S."/>
            <person name="Wortman J."/>
            <person name="Nusbaum C."/>
            <person name="Birren B."/>
        </authorList>
    </citation>
    <scope>NUCLEOTIDE SEQUENCE</scope>
    <source>
        <strain evidence="1">HDV247</strain>
    </source>
</reference>
<organism evidence="1">
    <name type="scientific">Fusarium oxysporum f. sp. pisi HDV247</name>
    <dbReference type="NCBI Taxonomy" id="1080344"/>
    <lineage>
        <taxon>Eukaryota</taxon>
        <taxon>Fungi</taxon>
        <taxon>Dikarya</taxon>
        <taxon>Ascomycota</taxon>
        <taxon>Pezizomycotina</taxon>
        <taxon>Sordariomycetes</taxon>
        <taxon>Hypocreomycetidae</taxon>
        <taxon>Hypocreales</taxon>
        <taxon>Nectriaceae</taxon>
        <taxon>Fusarium</taxon>
        <taxon>Fusarium oxysporum species complex</taxon>
    </lineage>
</organism>
<proteinExistence type="predicted"/>
<accession>W9P0H5</accession>
<dbReference type="Proteomes" id="UP000030751">
    <property type="component" value="Unassembled WGS sequence"/>
</dbReference>
<dbReference type="HOGENOM" id="CLU_1927685_0_0_1"/>